<keyword evidence="8" id="KW-1185">Reference proteome</keyword>
<feature type="compositionally biased region" description="Polar residues" evidence="5">
    <location>
        <begin position="286"/>
        <end position="297"/>
    </location>
</feature>
<evidence type="ECO:0000256" key="1">
    <source>
        <dbReference type="ARBA" id="ARBA00004496"/>
    </source>
</evidence>
<proteinExistence type="predicted"/>
<dbReference type="Proteomes" id="UP000241462">
    <property type="component" value="Unassembled WGS sequence"/>
</dbReference>
<feature type="domain" description="CNH" evidence="6">
    <location>
        <begin position="59"/>
        <end position="488"/>
    </location>
</feature>
<feature type="compositionally biased region" description="Acidic residues" evidence="5">
    <location>
        <begin position="1065"/>
        <end position="1075"/>
    </location>
</feature>
<feature type="region of interest" description="Disordered" evidence="5">
    <location>
        <begin position="286"/>
        <end position="394"/>
    </location>
</feature>
<sequence length="1281" mass="141047">MGGFDPPAPHAGASSPRGATRDNPPTASTATATATATGPFVLRTLLDDVPLSEDGENEGIKINCVEYLDGNLYIGTSASELLHFVQIPPDPADNNGQPVFILASRLQPTYAESSVAGGGVKPGVQQILLLTKVQKACILCNNTVTFYSLPELSPVFGTVRVKNCYWIGGLDLNLQAEAAEDREGSGGGHQRSHGETIMLSLARKIQVVRVGEDARVVKQIDFSGSTISVRRDSIACVADSRNYALLDVDRQLKIPLMAISSLDDSQPDIGQAQNIAGNSHVGILRSSSSAQTRTMTSDHAGGHGRSTSLGGFMSHTMRRHTGSNNNNSSNHPGDGNDQASQGIDSPQRTGTPDAQQPGQDSDPTDKALPSLPPDPDAAKQAKAPKATPVMLKPHIVSPTPDEFLLVTGTGPQDPGIGMFVNLDGDPTRPTLEFDKYPREIVVDGGLSDPGSSRMSMGEEEEGYVLASLTREFEDGLHAGLEVQRWDWNMAEGEPEKFWLEAPTRPVSSSDDAGDTSDPPTLGIRSLVGSQDSDLQQVVEKLCQRRFSPFSISQADAAASSRKSTDSRTAHSLERLNNERELFEREEDDSPLPDDWEALRNDEEEQFARRFARTTSRLAVWSGNRLWWAVRNPLLLQLDSSIAATAMEGHAPPHTAIERRQLFSVLAAVRGREPRTELEFMTFTYIKQRASVLLFASFLHSKDPAFPPEMRAMEEVLLDSNLDPRVVLGLIPGLRNEILEPKRGIWIPGGVKETVERYMASEQFGQIGSTVQHLQETTLLFIKSYLWSARRKKGLASSGSEGEVFRTVDAALLIVLLELDKDSAPGFGKSGSIRSELYELVDHGVDCFDRAVDLLESYHRLYILSRLHQSRKATTDVLSTWKRIIEGEQDIGGEFGNGELRIREYLSKISDQAVVQDYGLWLANRNPKLGVQVFADDKGRARTFEPAQVVVLLRKEAPDAVKYYLEHLVFGKGHTTYVNELITYYLDIVITHLASSAAARETMAGTYEAYRALKPPKPTYRQFLTDNAPPDDEVWQSRLRLLQLLGETHEYDTKAIRARISEAFAFDDDNNNDGETDSAAATTTEPEPEPTRHQLLVPETIILDGREHRHIEALRLLVHRLGDYDTAVSYCLRGGASIYTPYPGTTHTSSDSPTTNSDAHTHTHPPRRASMPPTEDTQRHLFGALLREFLAIDDVSDRVQHVGALLERFGAWFDLADVLRQIPDAWSVDVIAGFLVTSLRRLVSERRETDVASRLSSAENLGVNWEWVEKVEEHGPTIETGG</sequence>
<protein>
    <recommendedName>
        <fullName evidence="6">CNH domain-containing protein</fullName>
    </recommendedName>
</protein>
<feature type="compositionally biased region" description="Polar residues" evidence="5">
    <location>
        <begin position="337"/>
        <end position="361"/>
    </location>
</feature>
<keyword evidence="4" id="KW-0653">Protein transport</keyword>
<comment type="subcellular location">
    <subcellularLocation>
        <location evidence="1">Cytoplasm</location>
    </subcellularLocation>
</comment>
<feature type="region of interest" description="Disordered" evidence="5">
    <location>
        <begin position="499"/>
        <end position="523"/>
    </location>
</feature>
<dbReference type="STRING" id="2025994.A0A2T3AFZ5"/>
<reference evidence="7 8" key="1">
    <citation type="journal article" date="2018" name="Mycol. Prog.">
        <title>Coniella lustricola, a new species from submerged detritus.</title>
        <authorList>
            <person name="Raudabaugh D.B."/>
            <person name="Iturriaga T."/>
            <person name="Carver A."/>
            <person name="Mondo S."/>
            <person name="Pangilinan J."/>
            <person name="Lipzen A."/>
            <person name="He G."/>
            <person name="Amirebrahimi M."/>
            <person name="Grigoriev I.V."/>
            <person name="Miller A.N."/>
        </authorList>
    </citation>
    <scope>NUCLEOTIDE SEQUENCE [LARGE SCALE GENOMIC DNA]</scope>
    <source>
        <strain evidence="7 8">B22-T-1</strain>
    </source>
</reference>
<dbReference type="GO" id="GO:0016020">
    <property type="term" value="C:membrane"/>
    <property type="evidence" value="ECO:0007669"/>
    <property type="project" value="TreeGrafter"/>
</dbReference>
<evidence type="ECO:0000313" key="8">
    <source>
        <dbReference type="Proteomes" id="UP000241462"/>
    </source>
</evidence>
<feature type="region of interest" description="Disordered" evidence="5">
    <location>
        <begin position="1"/>
        <end position="34"/>
    </location>
</feature>
<dbReference type="GO" id="GO:0006914">
    <property type="term" value="P:autophagy"/>
    <property type="evidence" value="ECO:0007669"/>
    <property type="project" value="TreeGrafter"/>
</dbReference>
<feature type="compositionally biased region" description="Acidic residues" evidence="5">
    <location>
        <begin position="583"/>
        <end position="594"/>
    </location>
</feature>
<evidence type="ECO:0000256" key="3">
    <source>
        <dbReference type="ARBA" id="ARBA00022490"/>
    </source>
</evidence>
<feature type="region of interest" description="Disordered" evidence="5">
    <location>
        <begin position="553"/>
        <end position="594"/>
    </location>
</feature>
<dbReference type="GO" id="GO:0005737">
    <property type="term" value="C:cytoplasm"/>
    <property type="evidence" value="ECO:0007669"/>
    <property type="project" value="UniProtKB-SubCell"/>
</dbReference>
<gene>
    <name evidence="7" type="ORF">BD289DRAFT_503852</name>
</gene>
<evidence type="ECO:0000259" key="6">
    <source>
        <dbReference type="PROSITE" id="PS50219"/>
    </source>
</evidence>
<feature type="region of interest" description="Disordered" evidence="5">
    <location>
        <begin position="1065"/>
        <end position="1092"/>
    </location>
</feature>
<evidence type="ECO:0000256" key="4">
    <source>
        <dbReference type="ARBA" id="ARBA00022927"/>
    </source>
</evidence>
<dbReference type="InParanoid" id="A0A2T3AFZ5"/>
<feature type="region of interest" description="Disordered" evidence="5">
    <location>
        <begin position="1140"/>
        <end position="1174"/>
    </location>
</feature>
<dbReference type="EMBL" id="KZ678394">
    <property type="protein sequence ID" value="PSR97116.1"/>
    <property type="molecule type" value="Genomic_DNA"/>
</dbReference>
<keyword evidence="3" id="KW-0963">Cytoplasm</keyword>
<accession>A0A2T3AFZ5</accession>
<keyword evidence="2" id="KW-0813">Transport</keyword>
<name>A0A2T3AFZ5_9PEZI</name>
<evidence type="ECO:0000256" key="2">
    <source>
        <dbReference type="ARBA" id="ARBA00022448"/>
    </source>
</evidence>
<dbReference type="GO" id="GO:0034058">
    <property type="term" value="P:endosomal vesicle fusion"/>
    <property type="evidence" value="ECO:0007669"/>
    <property type="project" value="TreeGrafter"/>
</dbReference>
<feature type="compositionally biased region" description="Polar residues" evidence="5">
    <location>
        <begin position="1142"/>
        <end position="1157"/>
    </location>
</feature>
<feature type="compositionally biased region" description="Low complexity" evidence="5">
    <location>
        <begin position="378"/>
        <end position="388"/>
    </location>
</feature>
<organism evidence="7 8">
    <name type="scientific">Coniella lustricola</name>
    <dbReference type="NCBI Taxonomy" id="2025994"/>
    <lineage>
        <taxon>Eukaryota</taxon>
        <taxon>Fungi</taxon>
        <taxon>Dikarya</taxon>
        <taxon>Ascomycota</taxon>
        <taxon>Pezizomycotina</taxon>
        <taxon>Sordariomycetes</taxon>
        <taxon>Sordariomycetidae</taxon>
        <taxon>Diaporthales</taxon>
        <taxon>Schizoparmaceae</taxon>
        <taxon>Coniella</taxon>
    </lineage>
</organism>
<feature type="compositionally biased region" description="Basic and acidic residues" evidence="5">
    <location>
        <begin position="562"/>
        <end position="582"/>
    </location>
</feature>
<dbReference type="InterPro" id="IPR032914">
    <property type="entry name" value="Vam6/VPS39/TRAP1"/>
</dbReference>
<dbReference type="InterPro" id="IPR001180">
    <property type="entry name" value="CNH_dom"/>
</dbReference>
<evidence type="ECO:0000313" key="7">
    <source>
        <dbReference type="EMBL" id="PSR97116.1"/>
    </source>
</evidence>
<dbReference type="OrthoDB" id="5325112at2759"/>
<dbReference type="PROSITE" id="PS50219">
    <property type="entry name" value="CNH"/>
    <property type="match status" value="1"/>
</dbReference>
<dbReference type="GO" id="GO:0015031">
    <property type="term" value="P:protein transport"/>
    <property type="evidence" value="ECO:0007669"/>
    <property type="project" value="UniProtKB-KW"/>
</dbReference>
<dbReference type="PANTHER" id="PTHR12894">
    <property type="entry name" value="CNH DOMAIN CONTAINING"/>
    <property type="match status" value="1"/>
</dbReference>
<evidence type="ECO:0000256" key="5">
    <source>
        <dbReference type="SAM" id="MobiDB-lite"/>
    </source>
</evidence>
<dbReference type="PANTHER" id="PTHR12894:SF27">
    <property type="entry name" value="TRANSFORMING GROWTH FACTOR-BETA RECEPTOR-ASSOCIATED PROTEIN 1"/>
    <property type="match status" value="1"/>
</dbReference>